<dbReference type="RefSeq" id="WP_251743160.1">
    <property type="nucleotide sequence ID" value="NZ_JBHUOJ010000002.1"/>
</dbReference>
<sequence length="354" mass="40410">MQTQSTQFDFTGQNIYVGIDTHLKSWNVTVMMDPYYQKTFSQNANARTLLNHLEDHYPGGNYFSAYEAGFAGFMPHYRLMELGIQSIVVNPADVPTTGKEKVQKNDSRDSQKIARSLKNGELTPIYVPSLETLADRSLVRLRKTVARDLAKTKVQIKSFLHCNGIDIPEGLSNENWTRNFIKWLTEIEIGAFRDTLDGHLGKYHYVYAQKLGINRKVKTLSATPRYKENMELLQSIPGVGYITAITFLTEIENIKRFKSLDRLCGFIGLVPSTNSSGENERIGEITPRGHRILRDILIEASWKAIGKDPALGTTYSRLGHRMKPNKAIIRITKKILSRMRFVLNNRTRYELGYK</sequence>
<evidence type="ECO:0000313" key="4">
    <source>
        <dbReference type="Proteomes" id="UP001597438"/>
    </source>
</evidence>
<evidence type="ECO:0000259" key="2">
    <source>
        <dbReference type="Pfam" id="PF02371"/>
    </source>
</evidence>
<accession>A0ABW5WY99</accession>
<feature type="domain" description="Transposase IS110-like N-terminal" evidence="1">
    <location>
        <begin position="17"/>
        <end position="160"/>
    </location>
</feature>
<dbReference type="PANTHER" id="PTHR33055:SF13">
    <property type="entry name" value="TRANSPOSASE"/>
    <property type="match status" value="1"/>
</dbReference>
<evidence type="ECO:0000259" key="1">
    <source>
        <dbReference type="Pfam" id="PF01548"/>
    </source>
</evidence>
<name>A0ABW5WY99_9FLAO</name>
<protein>
    <submittedName>
        <fullName evidence="3">IS110 family transposase</fullName>
    </submittedName>
</protein>
<dbReference type="EMBL" id="JBHUOJ010000002">
    <property type="protein sequence ID" value="MFD2831796.1"/>
    <property type="molecule type" value="Genomic_DNA"/>
</dbReference>
<dbReference type="PANTHER" id="PTHR33055">
    <property type="entry name" value="TRANSPOSASE FOR INSERTION SEQUENCE ELEMENT IS1111A"/>
    <property type="match status" value="1"/>
</dbReference>
<proteinExistence type="predicted"/>
<evidence type="ECO:0000313" key="3">
    <source>
        <dbReference type="EMBL" id="MFD2831796.1"/>
    </source>
</evidence>
<gene>
    <name evidence="3" type="ORF">ACFSYS_00760</name>
</gene>
<dbReference type="NCBIfam" id="NF033542">
    <property type="entry name" value="transpos_IS110"/>
    <property type="match status" value="1"/>
</dbReference>
<comment type="caution">
    <text evidence="3">The sequence shown here is derived from an EMBL/GenBank/DDBJ whole genome shotgun (WGS) entry which is preliminary data.</text>
</comment>
<organism evidence="3 4">
    <name type="scientific">Christiangramia antarctica</name>
    <dbReference type="NCBI Taxonomy" id="2058158"/>
    <lineage>
        <taxon>Bacteria</taxon>
        <taxon>Pseudomonadati</taxon>
        <taxon>Bacteroidota</taxon>
        <taxon>Flavobacteriia</taxon>
        <taxon>Flavobacteriales</taxon>
        <taxon>Flavobacteriaceae</taxon>
        <taxon>Christiangramia</taxon>
    </lineage>
</organism>
<reference evidence="4" key="1">
    <citation type="journal article" date="2019" name="Int. J. Syst. Evol. Microbiol.">
        <title>The Global Catalogue of Microorganisms (GCM) 10K type strain sequencing project: providing services to taxonomists for standard genome sequencing and annotation.</title>
        <authorList>
            <consortium name="The Broad Institute Genomics Platform"/>
            <consortium name="The Broad Institute Genome Sequencing Center for Infectious Disease"/>
            <person name="Wu L."/>
            <person name="Ma J."/>
        </authorList>
    </citation>
    <scope>NUCLEOTIDE SEQUENCE [LARGE SCALE GENOMIC DNA]</scope>
    <source>
        <strain evidence="4">KCTC 52925</strain>
    </source>
</reference>
<dbReference type="InterPro" id="IPR003346">
    <property type="entry name" value="Transposase_20"/>
</dbReference>
<dbReference type="Proteomes" id="UP001597438">
    <property type="component" value="Unassembled WGS sequence"/>
</dbReference>
<keyword evidence="4" id="KW-1185">Reference proteome</keyword>
<dbReference type="Pfam" id="PF01548">
    <property type="entry name" value="DEDD_Tnp_IS110"/>
    <property type="match status" value="1"/>
</dbReference>
<feature type="domain" description="Transposase IS116/IS110/IS902 C-terminal" evidence="2">
    <location>
        <begin position="231"/>
        <end position="315"/>
    </location>
</feature>
<dbReference type="Pfam" id="PF02371">
    <property type="entry name" value="Transposase_20"/>
    <property type="match status" value="1"/>
</dbReference>
<dbReference type="InterPro" id="IPR047650">
    <property type="entry name" value="Transpos_IS110"/>
</dbReference>
<dbReference type="InterPro" id="IPR002525">
    <property type="entry name" value="Transp_IS110-like_N"/>
</dbReference>